<dbReference type="Proteomes" id="UP000606721">
    <property type="component" value="Unassembled WGS sequence"/>
</dbReference>
<evidence type="ECO:0000313" key="2">
    <source>
        <dbReference type="Proteomes" id="UP000606721"/>
    </source>
</evidence>
<gene>
    <name evidence="1" type="ORF">H6F99_14640</name>
</gene>
<dbReference type="EMBL" id="JACJQT010000037">
    <property type="protein sequence ID" value="MBD2279481.1"/>
    <property type="molecule type" value="Genomic_DNA"/>
</dbReference>
<protein>
    <submittedName>
        <fullName evidence="1">Uncharacterized protein</fullName>
    </submittedName>
</protein>
<organism evidence="1 2">
    <name type="scientific">Aphanizomenon flos-aquae FACHB-1040</name>
    <dbReference type="NCBI Taxonomy" id="2692887"/>
    <lineage>
        <taxon>Bacteria</taxon>
        <taxon>Bacillati</taxon>
        <taxon>Cyanobacteriota</taxon>
        <taxon>Cyanophyceae</taxon>
        <taxon>Nostocales</taxon>
        <taxon>Aphanizomenonaceae</taxon>
        <taxon>Aphanizomenon</taxon>
    </lineage>
</organism>
<accession>A0ABR8BXW2</accession>
<dbReference type="RefSeq" id="WP_168635989.1">
    <property type="nucleotide sequence ID" value="NZ_JACJQT010000037.1"/>
</dbReference>
<reference evidence="1 2" key="1">
    <citation type="journal article" date="2020" name="ISME J.">
        <title>Comparative genomics reveals insights into cyanobacterial evolution and habitat adaptation.</title>
        <authorList>
            <person name="Chen M.Y."/>
            <person name="Teng W.K."/>
            <person name="Zhao L."/>
            <person name="Hu C.X."/>
            <person name="Zhou Y.K."/>
            <person name="Han B.P."/>
            <person name="Song L.R."/>
            <person name="Shu W.S."/>
        </authorList>
    </citation>
    <scope>NUCLEOTIDE SEQUENCE [LARGE SCALE GENOMIC DNA]</scope>
    <source>
        <strain evidence="1 2">FACHB-1040</strain>
    </source>
</reference>
<name>A0ABR8BXW2_APHFL</name>
<keyword evidence="2" id="KW-1185">Reference proteome</keyword>
<evidence type="ECO:0000313" key="1">
    <source>
        <dbReference type="EMBL" id="MBD2279481.1"/>
    </source>
</evidence>
<sequence>MNAHKIETALTEDGTLVLKGLPFHAGDVVEVIILQPQTAQHQIKSLETQNTNLHPLRGKVIRYDDPTEPVALEDWECLQ</sequence>
<proteinExistence type="predicted"/>
<comment type="caution">
    <text evidence="1">The sequence shown here is derived from an EMBL/GenBank/DDBJ whole genome shotgun (WGS) entry which is preliminary data.</text>
</comment>